<dbReference type="InterPro" id="IPR001828">
    <property type="entry name" value="ANF_lig-bd_rcpt"/>
</dbReference>
<evidence type="ECO:0000256" key="2">
    <source>
        <dbReference type="ARBA" id="ARBA00022692"/>
    </source>
</evidence>
<feature type="domain" description="Receptor ligand binding region" evidence="8">
    <location>
        <begin position="81"/>
        <end position="176"/>
    </location>
</feature>
<feature type="signal peptide" evidence="7">
    <location>
        <begin position="1"/>
        <end position="22"/>
    </location>
</feature>
<dbReference type="PANTHER" id="PTHR24061">
    <property type="entry name" value="CALCIUM-SENSING RECEPTOR-RELATED"/>
    <property type="match status" value="1"/>
</dbReference>
<evidence type="ECO:0000313" key="9">
    <source>
        <dbReference type="EMBL" id="CAJ0959925.1"/>
    </source>
</evidence>
<dbReference type="SUPFAM" id="SSF53822">
    <property type="entry name" value="Periplasmic binding protein-like I"/>
    <property type="match status" value="1"/>
</dbReference>
<sequence>MLTLYCLIWIFILTSLVPTSYNEDNQCKLASISLEGIQHPGDIIIGAVLPVRVVDNFKELSFTEPPPRTTCTTLHFGYFQQLQALLFAVEEINRNENILPNITLGFHWYDSCGVISLNIAAMLQVLSGDKIAIPNYRCLHNVPLSGFIGSSSSTLSIAVAHILGLYKYPQLCYSLLLEALRRKGCTAVPLVRHDIRVLQDTAVDMDIQALCSSMDNLVINVQKIQDTIDQKSMLEPRIPIPDLFFGDRTKFLSFKNNCAWIALR</sequence>
<keyword evidence="2" id="KW-0812">Transmembrane</keyword>
<evidence type="ECO:0000256" key="5">
    <source>
        <dbReference type="ARBA" id="ARBA00023170"/>
    </source>
</evidence>
<proteinExistence type="predicted"/>
<dbReference type="Proteomes" id="UP001176940">
    <property type="component" value="Unassembled WGS sequence"/>
</dbReference>
<keyword evidence="7" id="KW-0732">Signal</keyword>
<organism evidence="9 10">
    <name type="scientific">Ranitomeya imitator</name>
    <name type="common">mimic poison frog</name>
    <dbReference type="NCBI Taxonomy" id="111125"/>
    <lineage>
        <taxon>Eukaryota</taxon>
        <taxon>Metazoa</taxon>
        <taxon>Chordata</taxon>
        <taxon>Craniata</taxon>
        <taxon>Vertebrata</taxon>
        <taxon>Euteleostomi</taxon>
        <taxon>Amphibia</taxon>
        <taxon>Batrachia</taxon>
        <taxon>Anura</taxon>
        <taxon>Neobatrachia</taxon>
        <taxon>Hyloidea</taxon>
        <taxon>Dendrobatidae</taxon>
        <taxon>Dendrobatinae</taxon>
        <taxon>Ranitomeya</taxon>
    </lineage>
</organism>
<dbReference type="PANTHER" id="PTHR24061:SF559">
    <property type="entry name" value="EXTRACELLULAR CALCIUM-SENSING RECEPTOR-LIKE"/>
    <property type="match status" value="1"/>
</dbReference>
<dbReference type="InterPro" id="IPR028082">
    <property type="entry name" value="Peripla_BP_I"/>
</dbReference>
<reference evidence="9" key="1">
    <citation type="submission" date="2023-07" db="EMBL/GenBank/DDBJ databases">
        <authorList>
            <person name="Stuckert A."/>
        </authorList>
    </citation>
    <scope>NUCLEOTIDE SEQUENCE</scope>
</reference>
<dbReference type="PRINTS" id="PR00248">
    <property type="entry name" value="GPCRMGR"/>
</dbReference>
<feature type="chain" id="PRO_5046570610" description="Receptor ligand binding region domain-containing protein" evidence="7">
    <location>
        <begin position="23"/>
        <end position="264"/>
    </location>
</feature>
<evidence type="ECO:0000256" key="4">
    <source>
        <dbReference type="ARBA" id="ARBA00023136"/>
    </source>
</evidence>
<keyword evidence="3" id="KW-1133">Transmembrane helix</keyword>
<evidence type="ECO:0000256" key="7">
    <source>
        <dbReference type="SAM" id="SignalP"/>
    </source>
</evidence>
<accession>A0ABN9M902</accession>
<protein>
    <recommendedName>
        <fullName evidence="8">Receptor ligand binding region domain-containing protein</fullName>
    </recommendedName>
</protein>
<evidence type="ECO:0000256" key="1">
    <source>
        <dbReference type="ARBA" id="ARBA00004141"/>
    </source>
</evidence>
<comment type="caution">
    <text evidence="9">The sequence shown here is derived from an EMBL/GenBank/DDBJ whole genome shotgun (WGS) entry which is preliminary data.</text>
</comment>
<evidence type="ECO:0000313" key="10">
    <source>
        <dbReference type="Proteomes" id="UP001176940"/>
    </source>
</evidence>
<evidence type="ECO:0000256" key="3">
    <source>
        <dbReference type="ARBA" id="ARBA00022989"/>
    </source>
</evidence>
<keyword evidence="10" id="KW-1185">Reference proteome</keyword>
<keyword evidence="6" id="KW-0325">Glycoprotein</keyword>
<gene>
    <name evidence="9" type="ORF">RIMI_LOCUS17025632</name>
</gene>
<name>A0ABN9M902_9NEOB</name>
<evidence type="ECO:0000256" key="6">
    <source>
        <dbReference type="ARBA" id="ARBA00023180"/>
    </source>
</evidence>
<keyword evidence="4" id="KW-0472">Membrane</keyword>
<dbReference type="EMBL" id="CAUEEQ010048751">
    <property type="protein sequence ID" value="CAJ0959925.1"/>
    <property type="molecule type" value="Genomic_DNA"/>
</dbReference>
<dbReference type="InterPro" id="IPR000068">
    <property type="entry name" value="GPCR_3_Ca_sens_rcpt-rel"/>
</dbReference>
<evidence type="ECO:0000259" key="8">
    <source>
        <dbReference type="Pfam" id="PF01094"/>
    </source>
</evidence>
<keyword evidence="5" id="KW-0675">Receptor</keyword>
<dbReference type="Gene3D" id="3.40.50.2300">
    <property type="match status" value="1"/>
</dbReference>
<dbReference type="InterPro" id="IPR000337">
    <property type="entry name" value="GPCR_3"/>
</dbReference>
<comment type="subcellular location">
    <subcellularLocation>
        <location evidence="1">Membrane</location>
        <topology evidence="1">Multi-pass membrane protein</topology>
    </subcellularLocation>
</comment>
<dbReference type="Pfam" id="PF01094">
    <property type="entry name" value="ANF_receptor"/>
    <property type="match status" value="1"/>
</dbReference>